<organism evidence="5 6">
    <name type="scientific">Dyella koreensis</name>
    <dbReference type="NCBI Taxonomy" id="311235"/>
    <lineage>
        <taxon>Bacteria</taxon>
        <taxon>Pseudomonadati</taxon>
        <taxon>Pseudomonadota</taxon>
        <taxon>Gammaproteobacteria</taxon>
        <taxon>Lysobacterales</taxon>
        <taxon>Rhodanobacteraceae</taxon>
        <taxon>Dyella</taxon>
    </lineage>
</organism>
<dbReference type="SMART" id="SM00342">
    <property type="entry name" value="HTH_ARAC"/>
    <property type="match status" value="1"/>
</dbReference>
<name>A0ABW8K8A7_9GAMM</name>
<feature type="domain" description="HTH araC/xylS-type" evidence="4">
    <location>
        <begin position="290"/>
        <end position="391"/>
    </location>
</feature>
<dbReference type="InterPro" id="IPR009057">
    <property type="entry name" value="Homeodomain-like_sf"/>
</dbReference>
<dbReference type="PROSITE" id="PS00041">
    <property type="entry name" value="HTH_ARAC_FAMILY_1"/>
    <property type="match status" value="1"/>
</dbReference>
<reference evidence="5 6" key="1">
    <citation type="submission" date="2020-10" db="EMBL/GenBank/DDBJ databases">
        <title>Phylogeny of dyella-like bacteria.</title>
        <authorList>
            <person name="Fu J."/>
        </authorList>
    </citation>
    <scope>NUCLEOTIDE SEQUENCE [LARGE SCALE GENOMIC DNA]</scope>
    <source>
        <strain evidence="5 6">BB4</strain>
    </source>
</reference>
<dbReference type="InterPro" id="IPR018062">
    <property type="entry name" value="HTH_AraC-typ_CS"/>
</dbReference>
<keyword evidence="1" id="KW-0805">Transcription regulation</keyword>
<keyword evidence="6" id="KW-1185">Reference proteome</keyword>
<evidence type="ECO:0000256" key="1">
    <source>
        <dbReference type="ARBA" id="ARBA00023015"/>
    </source>
</evidence>
<evidence type="ECO:0000313" key="5">
    <source>
        <dbReference type="EMBL" id="MFK2917972.1"/>
    </source>
</evidence>
<dbReference type="PROSITE" id="PS01124">
    <property type="entry name" value="HTH_ARAC_FAMILY_2"/>
    <property type="match status" value="1"/>
</dbReference>
<evidence type="ECO:0000259" key="4">
    <source>
        <dbReference type="PROSITE" id="PS01124"/>
    </source>
</evidence>
<evidence type="ECO:0000313" key="6">
    <source>
        <dbReference type="Proteomes" id="UP001620408"/>
    </source>
</evidence>
<dbReference type="InterPro" id="IPR050204">
    <property type="entry name" value="AraC_XylS_family_regulators"/>
</dbReference>
<dbReference type="RefSeq" id="WP_379986437.1">
    <property type="nucleotide sequence ID" value="NZ_JADIKD010000010.1"/>
</dbReference>
<dbReference type="PANTHER" id="PTHR46796">
    <property type="entry name" value="HTH-TYPE TRANSCRIPTIONAL ACTIVATOR RHAS-RELATED"/>
    <property type="match status" value="1"/>
</dbReference>
<dbReference type="Pfam" id="PF12833">
    <property type="entry name" value="HTH_18"/>
    <property type="match status" value="1"/>
</dbReference>
<keyword evidence="2" id="KW-0238">DNA-binding</keyword>
<gene>
    <name evidence="5" type="ORF">ISS97_11920</name>
</gene>
<evidence type="ECO:0000256" key="2">
    <source>
        <dbReference type="ARBA" id="ARBA00023125"/>
    </source>
</evidence>
<dbReference type="InterPro" id="IPR018060">
    <property type="entry name" value="HTH_AraC"/>
</dbReference>
<accession>A0ABW8K8A7</accession>
<dbReference type="SUPFAM" id="SSF46689">
    <property type="entry name" value="Homeodomain-like"/>
    <property type="match status" value="1"/>
</dbReference>
<evidence type="ECO:0000256" key="3">
    <source>
        <dbReference type="ARBA" id="ARBA00023163"/>
    </source>
</evidence>
<dbReference type="Proteomes" id="UP001620408">
    <property type="component" value="Unassembled WGS sequence"/>
</dbReference>
<comment type="caution">
    <text evidence="5">The sequence shown here is derived from an EMBL/GenBank/DDBJ whole genome shotgun (WGS) entry which is preliminary data.</text>
</comment>
<proteinExistence type="predicted"/>
<keyword evidence="3" id="KW-0804">Transcription</keyword>
<dbReference type="Gene3D" id="1.10.10.60">
    <property type="entry name" value="Homeodomain-like"/>
    <property type="match status" value="1"/>
</dbReference>
<dbReference type="EMBL" id="JADIKD010000010">
    <property type="protein sequence ID" value="MFK2917972.1"/>
    <property type="molecule type" value="Genomic_DNA"/>
</dbReference>
<protein>
    <submittedName>
        <fullName evidence="5">Helix-turn-helix transcriptional regulator</fullName>
    </submittedName>
</protein>
<sequence>MPTTCQEKEIEALYDLSNFITSNGRYRNSCCAQPSARARGIDVMSMSRSIRFHRHDIASVSHASSERAQGMAVSVASTDRKFPLPGISVLGKVFDLCRLEAVSLQEGGMSGMVGSHQHGDATLCSFVVDFAFHGRFVLPAGRQLICHFHRVAPGSWCAGMPLHADTVLIVLPESPCELMLGPESSVSMVLAPLQAGALRAIEKNRDSYGPLGKQFSLFRHECHAGTLWRARHAAMFESLAGDPGRDVAGLVGNGFADMLADESNLHDLFAHVVPHVRHASTRRPHYATFRKVGHFMRTHLQRDIYVEEVAKAVQVSDRTLRHVFDDFLGISPTRYLSLLRLHEASRQLSVRNVGKLSIKSVAMSCGLWDLSRFAASYRRAFDELPSDTLMRASGCTA</sequence>